<sequence>MGRRHYLTRLALGRSIYEDGDAEVPTNPSEDSPAPGHYVQRYDSKGNPTNPETEAFNKSMIAAHNDILALVGVVERKDRDVRQSEQHRAALREHRQRLLIKEQDHAELIDYLLLPTRFFSHLYLDGLLQRLLVGLYPPSFSFSTILLTELRLVCKAPTVRLVLATAFPALGDVISYVFVRVPLLIAAEHVAGRAQTRISSSRLPRKTARKLYTAVAFLYEAALLAVDILFLPTDYHTTTQRLRLTPALPLFPSWSFVSPFSPASFHASGWKPLSASSVLNRLISPPAIILLTRRMLQQDPFNDDITDEERLPFALSLTSFRTPSLTADPNLTPKPGFRDDPLGWILYKNWSFRRKLLHWAGFRGKDVDHLQPSPPQRRATEDLEGRRRRELATASSNDTPSLPLVLPSFLNESIASWTATLFSLPIEALLLRSIAVSYYRLRGYSPDAAGAMTILPRFDTLTLRGVMTYTSRIGLCLALHAMVDIGIFAALKWSVDRNTVADVESLATIGAEWEDLRDDVEDEIEAE</sequence>
<evidence type="ECO:0000313" key="2">
    <source>
        <dbReference type="EMBL" id="SMQ52177.1"/>
    </source>
</evidence>
<keyword evidence="3" id="KW-1185">Reference proteome</keyword>
<proteinExistence type="predicted"/>
<dbReference type="AlphaFoldDB" id="A0A1X7RZ10"/>
<dbReference type="EMBL" id="LT853698">
    <property type="protein sequence ID" value="SMQ52177.1"/>
    <property type="molecule type" value="Genomic_DNA"/>
</dbReference>
<protein>
    <submittedName>
        <fullName evidence="2">Uncharacterized protein</fullName>
    </submittedName>
</protein>
<gene>
    <name evidence="2" type="ORF">ZT3D7_G7330</name>
</gene>
<dbReference type="STRING" id="1276538.A0A1X7RZ10"/>
<accession>A0A1X7RZ10</accession>
<feature type="region of interest" description="Disordered" evidence="1">
    <location>
        <begin position="368"/>
        <end position="397"/>
    </location>
</feature>
<dbReference type="Proteomes" id="UP000215127">
    <property type="component" value="Chromosome 7"/>
</dbReference>
<feature type="compositionally biased region" description="Basic and acidic residues" evidence="1">
    <location>
        <begin position="378"/>
        <end position="391"/>
    </location>
</feature>
<evidence type="ECO:0000256" key="1">
    <source>
        <dbReference type="SAM" id="MobiDB-lite"/>
    </source>
</evidence>
<organism evidence="2 3">
    <name type="scientific">Zymoseptoria tritici (strain ST99CH_3D7)</name>
    <dbReference type="NCBI Taxonomy" id="1276538"/>
    <lineage>
        <taxon>Eukaryota</taxon>
        <taxon>Fungi</taxon>
        <taxon>Dikarya</taxon>
        <taxon>Ascomycota</taxon>
        <taxon>Pezizomycotina</taxon>
        <taxon>Dothideomycetes</taxon>
        <taxon>Dothideomycetidae</taxon>
        <taxon>Mycosphaerellales</taxon>
        <taxon>Mycosphaerellaceae</taxon>
        <taxon>Zymoseptoria</taxon>
    </lineage>
</organism>
<reference evidence="2 3" key="1">
    <citation type="submission" date="2016-06" db="EMBL/GenBank/DDBJ databases">
        <authorList>
            <person name="Kjaerup R.B."/>
            <person name="Dalgaard T.S."/>
            <person name="Juul-Madsen H.R."/>
        </authorList>
    </citation>
    <scope>NUCLEOTIDE SEQUENCE [LARGE SCALE GENOMIC DNA]</scope>
</reference>
<evidence type="ECO:0000313" key="3">
    <source>
        <dbReference type="Proteomes" id="UP000215127"/>
    </source>
</evidence>
<name>A0A1X7RZ10_ZYMT9</name>